<accession>A0A067CVH6</accession>
<dbReference type="Proteomes" id="UP000030745">
    <property type="component" value="Unassembled WGS sequence"/>
</dbReference>
<dbReference type="VEuPathDB" id="FungiDB:SPRG_04698"/>
<feature type="region of interest" description="Disordered" evidence="1">
    <location>
        <begin position="23"/>
        <end position="42"/>
    </location>
</feature>
<dbReference type="EMBL" id="KK583200">
    <property type="protein sequence ID" value="KDO30797.1"/>
    <property type="molecule type" value="Genomic_DNA"/>
</dbReference>
<name>A0A067CVH6_SAPPC</name>
<dbReference type="STRING" id="695850.A0A067CVH6"/>
<evidence type="ECO:0000313" key="2">
    <source>
        <dbReference type="EMBL" id="KDO30797.1"/>
    </source>
</evidence>
<gene>
    <name evidence="2" type="ORF">SPRG_04698</name>
</gene>
<evidence type="ECO:0000313" key="3">
    <source>
        <dbReference type="Proteomes" id="UP000030745"/>
    </source>
</evidence>
<dbReference type="GeneID" id="24127129"/>
<sequence>MDFPSKAHEAFIDRFESAFLQASGDGGEVAPRGSFTASRGRGIKTKQADATFGSRLPTLNRGPPPTLDEGPSRVLRGFTDWVTLAAEIGNSQTWSGLEVAGNWWSHNVGVEYVLSTQLKKNAKELKYRLYKISQVGDLPAPSQHGTLAVENDAAACASKSAL</sequence>
<organism evidence="2 3">
    <name type="scientific">Saprolegnia parasitica (strain CBS 223.65)</name>
    <dbReference type="NCBI Taxonomy" id="695850"/>
    <lineage>
        <taxon>Eukaryota</taxon>
        <taxon>Sar</taxon>
        <taxon>Stramenopiles</taxon>
        <taxon>Oomycota</taxon>
        <taxon>Saprolegniomycetes</taxon>
        <taxon>Saprolegniales</taxon>
        <taxon>Saprolegniaceae</taxon>
        <taxon>Saprolegnia</taxon>
    </lineage>
</organism>
<evidence type="ECO:0000256" key="1">
    <source>
        <dbReference type="SAM" id="MobiDB-lite"/>
    </source>
</evidence>
<proteinExistence type="predicted"/>
<dbReference type="RefSeq" id="XP_012198494.1">
    <property type="nucleotide sequence ID" value="XM_012343104.1"/>
</dbReference>
<keyword evidence="3" id="KW-1185">Reference proteome</keyword>
<protein>
    <submittedName>
        <fullName evidence="2">Uncharacterized protein</fullName>
    </submittedName>
</protein>
<dbReference type="KEGG" id="spar:SPRG_04698"/>
<dbReference type="OMA" id="PANMHDF"/>
<reference evidence="2 3" key="1">
    <citation type="journal article" date="2013" name="PLoS Genet.">
        <title>Distinctive expansion of potential virulence genes in the genome of the oomycete fish pathogen Saprolegnia parasitica.</title>
        <authorList>
            <person name="Jiang R.H."/>
            <person name="de Bruijn I."/>
            <person name="Haas B.J."/>
            <person name="Belmonte R."/>
            <person name="Lobach L."/>
            <person name="Christie J."/>
            <person name="van den Ackerveken G."/>
            <person name="Bottin A."/>
            <person name="Bulone V."/>
            <person name="Diaz-Moreno S.M."/>
            <person name="Dumas B."/>
            <person name="Fan L."/>
            <person name="Gaulin E."/>
            <person name="Govers F."/>
            <person name="Grenville-Briggs L.J."/>
            <person name="Horner N.R."/>
            <person name="Levin J.Z."/>
            <person name="Mammella M."/>
            <person name="Meijer H.J."/>
            <person name="Morris P."/>
            <person name="Nusbaum C."/>
            <person name="Oome S."/>
            <person name="Phillips A.J."/>
            <person name="van Rooyen D."/>
            <person name="Rzeszutek E."/>
            <person name="Saraiva M."/>
            <person name="Secombes C.J."/>
            <person name="Seidl M.F."/>
            <person name="Snel B."/>
            <person name="Stassen J.H."/>
            <person name="Sykes S."/>
            <person name="Tripathy S."/>
            <person name="van den Berg H."/>
            <person name="Vega-Arreguin J.C."/>
            <person name="Wawra S."/>
            <person name="Young S.K."/>
            <person name="Zeng Q."/>
            <person name="Dieguez-Uribeondo J."/>
            <person name="Russ C."/>
            <person name="Tyler B.M."/>
            <person name="van West P."/>
        </authorList>
    </citation>
    <scope>NUCLEOTIDE SEQUENCE [LARGE SCALE GENOMIC DNA]</scope>
    <source>
        <strain evidence="2 3">CBS 223.65</strain>
    </source>
</reference>
<dbReference type="OrthoDB" id="75839at2759"/>
<dbReference type="AlphaFoldDB" id="A0A067CVH6"/>